<evidence type="ECO:0000313" key="4">
    <source>
        <dbReference type="Proteomes" id="UP000543556"/>
    </source>
</evidence>
<keyword evidence="4" id="KW-1185">Reference proteome</keyword>
<feature type="chain" id="PRO_5038744176" evidence="2">
    <location>
        <begin position="24"/>
        <end position="408"/>
    </location>
</feature>
<dbReference type="SUPFAM" id="SSF89392">
    <property type="entry name" value="Prokaryotic lipoproteins and lipoprotein localization factors"/>
    <property type="match status" value="1"/>
</dbReference>
<gene>
    <name evidence="3" type="ORF">G6034_04310</name>
</gene>
<evidence type="ECO:0000256" key="2">
    <source>
        <dbReference type="SAM" id="SignalP"/>
    </source>
</evidence>
<dbReference type="Gene3D" id="2.50.20.10">
    <property type="entry name" value="Lipoprotein localisation LolA/LolB/LppX"/>
    <property type="match status" value="1"/>
</dbReference>
<evidence type="ECO:0000256" key="1">
    <source>
        <dbReference type="SAM" id="MobiDB-lite"/>
    </source>
</evidence>
<dbReference type="InterPro" id="IPR029046">
    <property type="entry name" value="LolA/LolB/LppX"/>
</dbReference>
<comment type="caution">
    <text evidence="3">The sequence shown here is derived from an EMBL/GenBank/DDBJ whole genome shotgun (WGS) entry which is preliminary data.</text>
</comment>
<feature type="region of interest" description="Disordered" evidence="1">
    <location>
        <begin position="277"/>
        <end position="299"/>
    </location>
</feature>
<name>A0A7Y7IER5_9MICC</name>
<organism evidence="3 4">
    <name type="scientific">Arthrobacter wenxiniae</name>
    <dbReference type="NCBI Taxonomy" id="2713570"/>
    <lineage>
        <taxon>Bacteria</taxon>
        <taxon>Bacillati</taxon>
        <taxon>Actinomycetota</taxon>
        <taxon>Actinomycetes</taxon>
        <taxon>Micrococcales</taxon>
        <taxon>Micrococcaceae</taxon>
        <taxon>Arthrobacter</taxon>
    </lineage>
</organism>
<sequence>MPAAAMPAVIAAAVLAGPLQASARIDLPARTPEQVLALLAGNKVQQLSGTLEETASLGLPQLPDLGPGSTGSSGRATPGGPAAAAANPLTAGNISQLLGFLTTPHTVRVYLDGPANQRVQVLDTLAERDVIRHGPTVWTYDSGANTATELTLPNPRRPKTGAPGALAPGSFEWAPGAVPTPAALAAEVVKGMDPSTQLSLGSNTTVAGHSAYVLQLVPRTGASLIGKVSIAVDSGTGLPLRVTVTARGQDSAALEVGFSKLELTAPPASTFLFTPPPGTSVTRKSQPAVPTKPGGFTPGTVITRPGAIATPLAAPAPGAPANDHPAVTHHATPKVATSGTGWATIVEAPAGTVPATLSGSPALAQLLQPVAGGHALSTTLFSVLITPDGAVFAGAVPLAALQQAAAAK</sequence>
<accession>A0A7Y7IER5</accession>
<dbReference type="PANTHER" id="PTHR37507:SF2">
    <property type="entry name" value="SPORULATION PROTEIN YDCC"/>
    <property type="match status" value="1"/>
</dbReference>
<dbReference type="PANTHER" id="PTHR37507">
    <property type="entry name" value="SPORULATION PROTEIN YDCC"/>
    <property type="match status" value="1"/>
</dbReference>
<feature type="signal peptide" evidence="2">
    <location>
        <begin position="1"/>
        <end position="23"/>
    </location>
</feature>
<dbReference type="InterPro" id="IPR052944">
    <property type="entry name" value="Sporulation_related"/>
</dbReference>
<protein>
    <submittedName>
        <fullName evidence="3">DUF2092 domain-containing protein</fullName>
    </submittedName>
</protein>
<reference evidence="3 4" key="1">
    <citation type="submission" date="2020-02" db="EMBL/GenBank/DDBJ databases">
        <title>Genome sequence of strain AETb3-4.</title>
        <authorList>
            <person name="Gao J."/>
            <person name="Zhang X."/>
        </authorList>
    </citation>
    <scope>NUCLEOTIDE SEQUENCE [LARGE SCALE GENOMIC DNA]</scope>
    <source>
        <strain evidence="3 4">AETb3-4</strain>
    </source>
</reference>
<keyword evidence="2" id="KW-0732">Signal</keyword>
<dbReference type="AlphaFoldDB" id="A0A7Y7IER5"/>
<feature type="region of interest" description="Disordered" evidence="1">
    <location>
        <begin position="58"/>
        <end position="84"/>
    </location>
</feature>
<evidence type="ECO:0000313" key="3">
    <source>
        <dbReference type="EMBL" id="NVM94144.1"/>
    </source>
</evidence>
<dbReference type="Proteomes" id="UP000543556">
    <property type="component" value="Unassembled WGS sequence"/>
</dbReference>
<proteinExistence type="predicted"/>
<dbReference type="RefSeq" id="WP_176633882.1">
    <property type="nucleotide sequence ID" value="NZ_JAAMFM010000004.1"/>
</dbReference>
<dbReference type="EMBL" id="JAAMFM010000004">
    <property type="protein sequence ID" value="NVM94144.1"/>
    <property type="molecule type" value="Genomic_DNA"/>
</dbReference>